<dbReference type="PROSITE" id="PS50297">
    <property type="entry name" value="ANK_REP_REGION"/>
    <property type="match status" value="1"/>
</dbReference>
<keyword evidence="1" id="KW-0677">Repeat</keyword>
<proteinExistence type="predicted"/>
<dbReference type="PROSITE" id="PS50088">
    <property type="entry name" value="ANK_REPEAT"/>
    <property type="match status" value="1"/>
</dbReference>
<dbReference type="EMBL" id="JBIAJP010000010">
    <property type="protein sequence ID" value="MFF0007692.1"/>
    <property type="molecule type" value="Genomic_DNA"/>
</dbReference>
<dbReference type="Pfam" id="PF12796">
    <property type="entry name" value="Ank_2"/>
    <property type="match status" value="2"/>
</dbReference>
<feature type="repeat" description="ANK" evidence="3">
    <location>
        <begin position="90"/>
        <end position="122"/>
    </location>
</feature>
<evidence type="ECO:0000313" key="4">
    <source>
        <dbReference type="EMBL" id="MFF0007692.1"/>
    </source>
</evidence>
<organism evidence="4 5">
    <name type="scientific">Streptomyces tibetensis</name>
    <dbReference type="NCBI Taxonomy" id="2382123"/>
    <lineage>
        <taxon>Bacteria</taxon>
        <taxon>Bacillati</taxon>
        <taxon>Actinomycetota</taxon>
        <taxon>Actinomycetes</taxon>
        <taxon>Kitasatosporales</taxon>
        <taxon>Streptomycetaceae</taxon>
        <taxon>Streptomyces</taxon>
    </lineage>
</organism>
<sequence>MQTLTSRDPLAVAVTEAIRAGDLPGLRHLLAEHPGLAAVRITEEGEDGTGTRSLLHIATDWPGHFPRGPEVVAALVAAGADPRARFAGAHEETPLHWAASNNDVPVLDALIAAGADIEAPGAVIGGGTPLADARGFGQWRAAHRLIEHGARVTLQDAATLGLLDRVRAYVEADRPPSPDEITSAFWGACHGGRLATAQYLHQHGADPDWCGYDGMTPLDIARAQDADDVVRWLCDLGARSAS</sequence>
<dbReference type="SMART" id="SM00248">
    <property type="entry name" value="ANK"/>
    <property type="match status" value="5"/>
</dbReference>
<dbReference type="InterPro" id="IPR002110">
    <property type="entry name" value="Ankyrin_rpt"/>
</dbReference>
<protein>
    <submittedName>
        <fullName evidence="4">Ankyrin repeat domain-containing protein</fullName>
    </submittedName>
</protein>
<dbReference type="SUPFAM" id="SSF48403">
    <property type="entry name" value="Ankyrin repeat"/>
    <property type="match status" value="1"/>
</dbReference>
<dbReference type="InterPro" id="IPR036770">
    <property type="entry name" value="Ankyrin_rpt-contain_sf"/>
</dbReference>
<dbReference type="PANTHER" id="PTHR24171">
    <property type="entry name" value="ANKYRIN REPEAT DOMAIN-CONTAINING PROTEIN 39-RELATED"/>
    <property type="match status" value="1"/>
</dbReference>
<dbReference type="Gene3D" id="1.25.40.20">
    <property type="entry name" value="Ankyrin repeat-containing domain"/>
    <property type="match status" value="2"/>
</dbReference>
<gene>
    <name evidence="4" type="ORF">ACFYQT_30235</name>
</gene>
<accession>A0ABW6N5I4</accession>
<reference evidence="4 5" key="1">
    <citation type="submission" date="2024-10" db="EMBL/GenBank/DDBJ databases">
        <title>The Natural Products Discovery Center: Release of the First 8490 Sequenced Strains for Exploring Actinobacteria Biosynthetic Diversity.</title>
        <authorList>
            <person name="Kalkreuter E."/>
            <person name="Kautsar S.A."/>
            <person name="Yang D."/>
            <person name="Bader C.D."/>
            <person name="Teijaro C.N."/>
            <person name="Fluegel L."/>
            <person name="Davis C.M."/>
            <person name="Simpson J.R."/>
            <person name="Lauterbach L."/>
            <person name="Steele A.D."/>
            <person name="Gui C."/>
            <person name="Meng S."/>
            <person name="Li G."/>
            <person name="Viehrig K."/>
            <person name="Ye F."/>
            <person name="Su P."/>
            <person name="Kiefer A.F."/>
            <person name="Nichols A."/>
            <person name="Cepeda A.J."/>
            <person name="Yan W."/>
            <person name="Fan B."/>
            <person name="Jiang Y."/>
            <person name="Adhikari A."/>
            <person name="Zheng C.-J."/>
            <person name="Schuster L."/>
            <person name="Cowan T.M."/>
            <person name="Smanski M.J."/>
            <person name="Chevrette M.G."/>
            <person name="De Carvalho L.P.S."/>
            <person name="Shen B."/>
        </authorList>
    </citation>
    <scope>NUCLEOTIDE SEQUENCE [LARGE SCALE GENOMIC DNA]</scope>
    <source>
        <strain evidence="4 5">NPDC005497</strain>
    </source>
</reference>
<evidence type="ECO:0000313" key="5">
    <source>
        <dbReference type="Proteomes" id="UP001601422"/>
    </source>
</evidence>
<evidence type="ECO:0000256" key="3">
    <source>
        <dbReference type="PROSITE-ProRule" id="PRU00023"/>
    </source>
</evidence>
<name>A0ABW6N5I4_9ACTN</name>
<dbReference type="Proteomes" id="UP001601422">
    <property type="component" value="Unassembled WGS sequence"/>
</dbReference>
<keyword evidence="2 3" id="KW-0040">ANK repeat</keyword>
<evidence type="ECO:0000256" key="2">
    <source>
        <dbReference type="ARBA" id="ARBA00023043"/>
    </source>
</evidence>
<evidence type="ECO:0000256" key="1">
    <source>
        <dbReference type="ARBA" id="ARBA00022737"/>
    </source>
</evidence>
<comment type="caution">
    <text evidence="4">The sequence shown here is derived from an EMBL/GenBank/DDBJ whole genome shotgun (WGS) entry which is preliminary data.</text>
</comment>
<dbReference type="RefSeq" id="WP_361945846.1">
    <property type="nucleotide sequence ID" value="NZ_JBEXWI010000020.1"/>
</dbReference>
<keyword evidence="5" id="KW-1185">Reference proteome</keyword>